<evidence type="ECO:0000256" key="10">
    <source>
        <dbReference type="SAM" id="SignalP"/>
    </source>
</evidence>
<name>B3MMT6_DROAN</name>
<dbReference type="AlphaFoldDB" id="B3MMT6"/>
<feature type="chain" id="PRO_5006454867" description="Carbohydrate sulfotransferase" evidence="10">
    <location>
        <begin position="36"/>
        <end position="340"/>
    </location>
</feature>
<dbReference type="InterPro" id="IPR027417">
    <property type="entry name" value="P-loop_NTPase"/>
</dbReference>
<dbReference type="InterPro" id="IPR018011">
    <property type="entry name" value="Carb_sulfotrans_8-10"/>
</dbReference>
<dbReference type="InParanoid" id="B3MMT6"/>
<evidence type="ECO:0000256" key="5">
    <source>
        <dbReference type="ARBA" id="ARBA00022989"/>
    </source>
</evidence>
<dbReference type="HOGENOM" id="CLU_043398_1_2_1"/>
<keyword evidence="6 9" id="KW-0333">Golgi apparatus</keyword>
<dbReference type="Pfam" id="PF03567">
    <property type="entry name" value="Sulfotransfer_2"/>
    <property type="match status" value="1"/>
</dbReference>
<feature type="signal peptide" evidence="10">
    <location>
        <begin position="1"/>
        <end position="35"/>
    </location>
</feature>
<sequence length="340" mass="39074">MSSDRNSGRIRGQCIMDQLVWLSLCISLLITLSAGLPFEDGNNNNVKITRQSLELTQTINIQRQEFMQRECELLGQHHQTVNDLTDLQMDHMIVDKEHKLLYCYVPKVACTNWKRVLMMLMGKWNNGTDPLAIPGSLAHSEGMFTKFYDLTEAEQQQVLSEDYTRFILVRHPFERLLSAYRNKLEGDSPSARYFQTRVGRQIVKELRPGASNASLENGDDVTFGEFIQYLLTPELSRANQSDYNEHWEVITKLCNPCVVNYNVVGKYDTLLDDSALALYLARARNLIFPTGHKPSSTKANLRTYFDPLPIGSIRRLYEIYEDDFRLFGYGLDDVLGFEFG</sequence>
<keyword evidence="3 9" id="KW-0808">Transferase</keyword>
<dbReference type="GO" id="GO:0050650">
    <property type="term" value="P:chondroitin sulfate proteoglycan biosynthetic process"/>
    <property type="evidence" value="ECO:0007669"/>
    <property type="project" value="EnsemblMetazoa"/>
</dbReference>
<evidence type="ECO:0000256" key="3">
    <source>
        <dbReference type="ARBA" id="ARBA00022679"/>
    </source>
</evidence>
<dbReference type="EMBL" id="CH902620">
    <property type="protein sequence ID" value="EDV30961.2"/>
    <property type="molecule type" value="Genomic_DNA"/>
</dbReference>
<keyword evidence="10" id="KW-0732">Signal</keyword>
<dbReference type="GO" id="GO:0016051">
    <property type="term" value="P:carbohydrate biosynthetic process"/>
    <property type="evidence" value="ECO:0007669"/>
    <property type="project" value="InterPro"/>
</dbReference>
<dbReference type="EC" id="2.8.2.-" evidence="9"/>
<evidence type="ECO:0000256" key="9">
    <source>
        <dbReference type="RuleBase" id="RU364020"/>
    </source>
</evidence>
<organism evidence="11 12">
    <name type="scientific">Drosophila ananassae</name>
    <name type="common">Fruit fly</name>
    <dbReference type="NCBI Taxonomy" id="7217"/>
    <lineage>
        <taxon>Eukaryota</taxon>
        <taxon>Metazoa</taxon>
        <taxon>Ecdysozoa</taxon>
        <taxon>Arthropoda</taxon>
        <taxon>Hexapoda</taxon>
        <taxon>Insecta</taxon>
        <taxon>Pterygota</taxon>
        <taxon>Neoptera</taxon>
        <taxon>Endopterygota</taxon>
        <taxon>Diptera</taxon>
        <taxon>Brachycera</taxon>
        <taxon>Muscomorpha</taxon>
        <taxon>Ephydroidea</taxon>
        <taxon>Drosophilidae</taxon>
        <taxon>Drosophila</taxon>
        <taxon>Sophophora</taxon>
    </lineage>
</organism>
<dbReference type="PANTHER" id="PTHR12137">
    <property type="entry name" value="CARBOHYDRATE SULFOTRANSFERASE"/>
    <property type="match status" value="1"/>
</dbReference>
<keyword evidence="12" id="KW-1185">Reference proteome</keyword>
<dbReference type="GO" id="GO:0000139">
    <property type="term" value="C:Golgi membrane"/>
    <property type="evidence" value="ECO:0007669"/>
    <property type="project" value="UniProtKB-SubCell"/>
</dbReference>
<accession>B3MMT6</accession>
<keyword evidence="8 9" id="KW-0325">Glycoprotein</keyword>
<dbReference type="Proteomes" id="UP000007801">
    <property type="component" value="Unassembled WGS sequence"/>
</dbReference>
<keyword evidence="9" id="KW-0735">Signal-anchor</keyword>
<keyword evidence="4" id="KW-0812">Transmembrane</keyword>
<dbReference type="GO" id="GO:0008146">
    <property type="term" value="F:sulfotransferase activity"/>
    <property type="evidence" value="ECO:0007669"/>
    <property type="project" value="InterPro"/>
</dbReference>
<dbReference type="SUPFAM" id="SSF52540">
    <property type="entry name" value="P-loop containing nucleoside triphosphate hydrolases"/>
    <property type="match status" value="1"/>
</dbReference>
<comment type="similarity">
    <text evidence="2 9">Belongs to the sulfotransferase 2 family.</text>
</comment>
<evidence type="ECO:0000256" key="6">
    <source>
        <dbReference type="ARBA" id="ARBA00023034"/>
    </source>
</evidence>
<evidence type="ECO:0000313" key="11">
    <source>
        <dbReference type="EMBL" id="EDV30961.2"/>
    </source>
</evidence>
<protein>
    <recommendedName>
        <fullName evidence="9">Carbohydrate sulfotransferase</fullName>
        <ecNumber evidence="9">2.8.2.-</ecNumber>
    </recommendedName>
</protein>
<keyword evidence="5" id="KW-1133">Transmembrane helix</keyword>
<evidence type="ECO:0000256" key="2">
    <source>
        <dbReference type="ARBA" id="ARBA00006339"/>
    </source>
</evidence>
<keyword evidence="7" id="KW-0472">Membrane</keyword>
<evidence type="ECO:0000256" key="4">
    <source>
        <dbReference type="ARBA" id="ARBA00022692"/>
    </source>
</evidence>
<evidence type="ECO:0000256" key="7">
    <source>
        <dbReference type="ARBA" id="ARBA00023136"/>
    </source>
</evidence>
<dbReference type="OrthoDB" id="2019940at2759"/>
<dbReference type="KEGG" id="dan:6497596"/>
<dbReference type="GeneID" id="6497596"/>
<dbReference type="FunCoup" id="B3MMT6">
    <property type="interactions" value="62"/>
</dbReference>
<evidence type="ECO:0000313" key="12">
    <source>
        <dbReference type="Proteomes" id="UP000007801"/>
    </source>
</evidence>
<gene>
    <name evidence="11" type="primary">Dana\GF14777</name>
    <name evidence="11" type="synonym">dana_GLEANR_15542</name>
    <name evidence="11" type="ORF">GF14777</name>
</gene>
<dbReference type="STRING" id="7217.B3MMT6"/>
<proteinExistence type="inferred from homology"/>
<keyword evidence="9" id="KW-0119">Carbohydrate metabolism</keyword>
<comment type="subcellular location">
    <subcellularLocation>
        <location evidence="1 9">Golgi apparatus membrane</location>
        <topology evidence="1 9">Single-pass type II membrane protein</topology>
    </subcellularLocation>
</comment>
<evidence type="ECO:0000256" key="1">
    <source>
        <dbReference type="ARBA" id="ARBA00004323"/>
    </source>
</evidence>
<reference evidence="11 12" key="1">
    <citation type="journal article" date="2007" name="Nature">
        <title>Evolution of genes and genomes on the Drosophila phylogeny.</title>
        <authorList>
            <consortium name="Drosophila 12 Genomes Consortium"/>
            <person name="Clark A.G."/>
            <person name="Eisen M.B."/>
            <person name="Smith D.R."/>
            <person name="Bergman C.M."/>
            <person name="Oliver B."/>
            <person name="Markow T.A."/>
            <person name="Kaufman T.C."/>
            <person name="Kellis M."/>
            <person name="Gelbart W."/>
            <person name="Iyer V.N."/>
            <person name="Pollard D.A."/>
            <person name="Sackton T.B."/>
            <person name="Larracuente A.M."/>
            <person name="Singh N.D."/>
            <person name="Abad J.P."/>
            <person name="Abt D.N."/>
            <person name="Adryan B."/>
            <person name="Aguade M."/>
            <person name="Akashi H."/>
            <person name="Anderson W.W."/>
            <person name="Aquadro C.F."/>
            <person name="Ardell D.H."/>
            <person name="Arguello R."/>
            <person name="Artieri C.G."/>
            <person name="Barbash D.A."/>
            <person name="Barker D."/>
            <person name="Barsanti P."/>
            <person name="Batterham P."/>
            <person name="Batzoglou S."/>
            <person name="Begun D."/>
            <person name="Bhutkar A."/>
            <person name="Blanco E."/>
            <person name="Bosak S.A."/>
            <person name="Bradley R.K."/>
            <person name="Brand A.D."/>
            <person name="Brent M.R."/>
            <person name="Brooks A.N."/>
            <person name="Brown R.H."/>
            <person name="Butlin R.K."/>
            <person name="Caggese C."/>
            <person name="Calvi B.R."/>
            <person name="Bernardo de Carvalho A."/>
            <person name="Caspi A."/>
            <person name="Castrezana S."/>
            <person name="Celniker S.E."/>
            <person name="Chang J.L."/>
            <person name="Chapple C."/>
            <person name="Chatterji S."/>
            <person name="Chinwalla A."/>
            <person name="Civetta A."/>
            <person name="Clifton S.W."/>
            <person name="Comeron J.M."/>
            <person name="Costello J.C."/>
            <person name="Coyne J.A."/>
            <person name="Daub J."/>
            <person name="David R.G."/>
            <person name="Delcher A.L."/>
            <person name="Delehaunty K."/>
            <person name="Do C.B."/>
            <person name="Ebling H."/>
            <person name="Edwards K."/>
            <person name="Eickbush T."/>
            <person name="Evans J.D."/>
            <person name="Filipski A."/>
            <person name="Findeiss S."/>
            <person name="Freyhult E."/>
            <person name="Fulton L."/>
            <person name="Fulton R."/>
            <person name="Garcia A.C."/>
            <person name="Gardiner A."/>
            <person name="Garfield D.A."/>
            <person name="Garvin B.E."/>
            <person name="Gibson G."/>
            <person name="Gilbert D."/>
            <person name="Gnerre S."/>
            <person name="Godfrey J."/>
            <person name="Good R."/>
            <person name="Gotea V."/>
            <person name="Gravely B."/>
            <person name="Greenberg A.J."/>
            <person name="Griffiths-Jones S."/>
            <person name="Gross S."/>
            <person name="Guigo R."/>
            <person name="Gustafson E.A."/>
            <person name="Haerty W."/>
            <person name="Hahn M.W."/>
            <person name="Halligan D.L."/>
            <person name="Halpern A.L."/>
            <person name="Halter G.M."/>
            <person name="Han M.V."/>
            <person name="Heger A."/>
            <person name="Hillier L."/>
            <person name="Hinrichs A.S."/>
            <person name="Holmes I."/>
            <person name="Hoskins R.A."/>
            <person name="Hubisz M.J."/>
            <person name="Hultmark D."/>
            <person name="Huntley M.A."/>
            <person name="Jaffe D.B."/>
            <person name="Jagadeeshan S."/>
            <person name="Jeck W.R."/>
            <person name="Johnson J."/>
            <person name="Jones C.D."/>
            <person name="Jordan W.C."/>
            <person name="Karpen G.H."/>
            <person name="Kataoka E."/>
            <person name="Keightley P.D."/>
            <person name="Kheradpour P."/>
            <person name="Kirkness E.F."/>
            <person name="Koerich L.B."/>
            <person name="Kristiansen K."/>
            <person name="Kudrna D."/>
            <person name="Kulathinal R.J."/>
            <person name="Kumar S."/>
            <person name="Kwok R."/>
            <person name="Lander E."/>
            <person name="Langley C.H."/>
            <person name="Lapoint R."/>
            <person name="Lazzaro B.P."/>
            <person name="Lee S.J."/>
            <person name="Levesque L."/>
            <person name="Li R."/>
            <person name="Lin C.F."/>
            <person name="Lin M.F."/>
            <person name="Lindblad-Toh K."/>
            <person name="Llopart A."/>
            <person name="Long M."/>
            <person name="Low L."/>
            <person name="Lozovsky E."/>
            <person name="Lu J."/>
            <person name="Luo M."/>
            <person name="Machado C.A."/>
            <person name="Makalowski W."/>
            <person name="Marzo M."/>
            <person name="Matsuda M."/>
            <person name="Matzkin L."/>
            <person name="McAllister B."/>
            <person name="McBride C.S."/>
            <person name="McKernan B."/>
            <person name="McKernan K."/>
            <person name="Mendez-Lago M."/>
            <person name="Minx P."/>
            <person name="Mollenhauer M.U."/>
            <person name="Montooth K."/>
            <person name="Mount S.M."/>
            <person name="Mu X."/>
            <person name="Myers E."/>
            <person name="Negre B."/>
            <person name="Newfeld S."/>
            <person name="Nielsen R."/>
            <person name="Noor M.A."/>
            <person name="O'Grady P."/>
            <person name="Pachter L."/>
            <person name="Papaceit M."/>
            <person name="Parisi M.J."/>
            <person name="Parisi M."/>
            <person name="Parts L."/>
            <person name="Pedersen J.S."/>
            <person name="Pesole G."/>
            <person name="Phillippy A.M."/>
            <person name="Ponting C.P."/>
            <person name="Pop M."/>
            <person name="Porcelli D."/>
            <person name="Powell J.R."/>
            <person name="Prohaska S."/>
            <person name="Pruitt K."/>
            <person name="Puig M."/>
            <person name="Quesneville H."/>
            <person name="Ram K.R."/>
            <person name="Rand D."/>
            <person name="Rasmussen M.D."/>
            <person name="Reed L.K."/>
            <person name="Reenan R."/>
            <person name="Reily A."/>
            <person name="Remington K.A."/>
            <person name="Rieger T.T."/>
            <person name="Ritchie M.G."/>
            <person name="Robin C."/>
            <person name="Rogers Y.H."/>
            <person name="Rohde C."/>
            <person name="Rozas J."/>
            <person name="Rubenfield M.J."/>
            <person name="Ruiz A."/>
            <person name="Russo S."/>
            <person name="Salzberg S.L."/>
            <person name="Sanchez-Gracia A."/>
            <person name="Saranga D.J."/>
            <person name="Sato H."/>
            <person name="Schaeffer S.W."/>
            <person name="Schatz M.C."/>
            <person name="Schlenke T."/>
            <person name="Schwartz R."/>
            <person name="Segarra C."/>
            <person name="Singh R.S."/>
            <person name="Sirot L."/>
            <person name="Sirota M."/>
            <person name="Sisneros N.B."/>
            <person name="Smith C.D."/>
            <person name="Smith T.F."/>
            <person name="Spieth J."/>
            <person name="Stage D.E."/>
            <person name="Stark A."/>
            <person name="Stephan W."/>
            <person name="Strausberg R.L."/>
            <person name="Strempel S."/>
            <person name="Sturgill D."/>
            <person name="Sutton G."/>
            <person name="Sutton G.G."/>
            <person name="Tao W."/>
            <person name="Teichmann S."/>
            <person name="Tobari Y.N."/>
            <person name="Tomimura Y."/>
            <person name="Tsolas J.M."/>
            <person name="Valente V.L."/>
            <person name="Venter E."/>
            <person name="Venter J.C."/>
            <person name="Vicario S."/>
            <person name="Vieira F.G."/>
            <person name="Vilella A.J."/>
            <person name="Villasante A."/>
            <person name="Walenz B."/>
            <person name="Wang J."/>
            <person name="Wasserman M."/>
            <person name="Watts T."/>
            <person name="Wilson D."/>
            <person name="Wilson R.K."/>
            <person name="Wing R.A."/>
            <person name="Wolfner M.F."/>
            <person name="Wong A."/>
            <person name="Wong G.K."/>
            <person name="Wu C.I."/>
            <person name="Wu G."/>
            <person name="Yamamoto D."/>
            <person name="Yang H.P."/>
            <person name="Yang S.P."/>
            <person name="Yorke J.A."/>
            <person name="Yoshida K."/>
            <person name="Zdobnov E."/>
            <person name="Zhang P."/>
            <person name="Zhang Y."/>
            <person name="Zimin A.V."/>
            <person name="Baldwin J."/>
            <person name="Abdouelleil A."/>
            <person name="Abdulkadir J."/>
            <person name="Abebe A."/>
            <person name="Abera B."/>
            <person name="Abreu J."/>
            <person name="Acer S.C."/>
            <person name="Aftuck L."/>
            <person name="Alexander A."/>
            <person name="An P."/>
            <person name="Anderson E."/>
            <person name="Anderson S."/>
            <person name="Arachi H."/>
            <person name="Azer M."/>
            <person name="Bachantsang P."/>
            <person name="Barry A."/>
            <person name="Bayul T."/>
            <person name="Berlin A."/>
            <person name="Bessette D."/>
            <person name="Bloom T."/>
            <person name="Blye J."/>
            <person name="Boguslavskiy L."/>
            <person name="Bonnet C."/>
            <person name="Boukhgalter B."/>
            <person name="Bourzgui I."/>
            <person name="Brown A."/>
            <person name="Cahill P."/>
            <person name="Channer S."/>
            <person name="Cheshatsang Y."/>
            <person name="Chuda L."/>
            <person name="Citroen M."/>
            <person name="Collymore A."/>
            <person name="Cooke P."/>
            <person name="Costello M."/>
            <person name="D'Aco K."/>
            <person name="Daza R."/>
            <person name="De Haan G."/>
            <person name="DeGray S."/>
            <person name="DeMaso C."/>
            <person name="Dhargay N."/>
            <person name="Dooley K."/>
            <person name="Dooley E."/>
            <person name="Doricent M."/>
            <person name="Dorje P."/>
            <person name="Dorjee K."/>
            <person name="Dupes A."/>
            <person name="Elong R."/>
            <person name="Falk J."/>
            <person name="Farina A."/>
            <person name="Faro S."/>
            <person name="Ferguson D."/>
            <person name="Fisher S."/>
            <person name="Foley C.D."/>
            <person name="Franke A."/>
            <person name="Friedrich D."/>
            <person name="Gadbois L."/>
            <person name="Gearin G."/>
            <person name="Gearin C.R."/>
            <person name="Giannoukos G."/>
            <person name="Goode T."/>
            <person name="Graham J."/>
            <person name="Grandbois E."/>
            <person name="Grewal S."/>
            <person name="Gyaltsen K."/>
            <person name="Hafez N."/>
            <person name="Hagos B."/>
            <person name="Hall J."/>
            <person name="Henson C."/>
            <person name="Hollinger A."/>
            <person name="Honan T."/>
            <person name="Huard M.D."/>
            <person name="Hughes L."/>
            <person name="Hurhula B."/>
            <person name="Husby M.E."/>
            <person name="Kamat A."/>
            <person name="Kanga B."/>
            <person name="Kashin S."/>
            <person name="Khazanovich D."/>
            <person name="Kisner P."/>
            <person name="Lance K."/>
            <person name="Lara M."/>
            <person name="Lee W."/>
            <person name="Lennon N."/>
            <person name="Letendre F."/>
            <person name="LeVine R."/>
            <person name="Lipovsky A."/>
            <person name="Liu X."/>
            <person name="Liu J."/>
            <person name="Liu S."/>
            <person name="Lokyitsang T."/>
            <person name="Lokyitsang Y."/>
            <person name="Lubonja R."/>
            <person name="Lui A."/>
            <person name="MacDonald P."/>
            <person name="Magnisalis V."/>
            <person name="Maru K."/>
            <person name="Matthews C."/>
            <person name="McCusker W."/>
            <person name="McDonough S."/>
            <person name="Mehta T."/>
            <person name="Meldrim J."/>
            <person name="Meneus L."/>
            <person name="Mihai O."/>
            <person name="Mihalev A."/>
            <person name="Mihova T."/>
            <person name="Mittelman R."/>
            <person name="Mlenga V."/>
            <person name="Montmayeur A."/>
            <person name="Mulrain L."/>
            <person name="Navidi A."/>
            <person name="Naylor J."/>
            <person name="Negash T."/>
            <person name="Nguyen T."/>
            <person name="Nguyen N."/>
            <person name="Nicol R."/>
            <person name="Norbu C."/>
            <person name="Norbu N."/>
            <person name="Novod N."/>
            <person name="O'Neill B."/>
            <person name="Osman S."/>
            <person name="Markiewicz E."/>
            <person name="Oyono O.L."/>
            <person name="Patti C."/>
            <person name="Phunkhang P."/>
            <person name="Pierre F."/>
            <person name="Priest M."/>
            <person name="Raghuraman S."/>
            <person name="Rege F."/>
            <person name="Reyes R."/>
            <person name="Rise C."/>
            <person name="Rogov P."/>
            <person name="Ross K."/>
            <person name="Ryan E."/>
            <person name="Settipalli S."/>
            <person name="Shea T."/>
            <person name="Sherpa N."/>
            <person name="Shi L."/>
            <person name="Shih D."/>
            <person name="Sparrow T."/>
            <person name="Spaulding J."/>
            <person name="Stalker J."/>
            <person name="Stange-Thomann N."/>
            <person name="Stavropoulos S."/>
            <person name="Stone C."/>
            <person name="Strader C."/>
            <person name="Tesfaye S."/>
            <person name="Thomson T."/>
            <person name="Thoulutsang Y."/>
            <person name="Thoulutsang D."/>
            <person name="Topham K."/>
            <person name="Topping I."/>
            <person name="Tsamla T."/>
            <person name="Vassiliev H."/>
            <person name="Vo A."/>
            <person name="Wangchuk T."/>
            <person name="Wangdi T."/>
            <person name="Weiand M."/>
            <person name="Wilkinson J."/>
            <person name="Wilson A."/>
            <person name="Yadav S."/>
            <person name="Young G."/>
            <person name="Yu Q."/>
            <person name="Zembek L."/>
            <person name="Zhong D."/>
            <person name="Zimmer A."/>
            <person name="Zwirko Z."/>
            <person name="Jaffe D.B."/>
            <person name="Alvarez P."/>
            <person name="Brockman W."/>
            <person name="Butler J."/>
            <person name="Chin C."/>
            <person name="Gnerre S."/>
            <person name="Grabherr M."/>
            <person name="Kleber M."/>
            <person name="Mauceli E."/>
            <person name="MacCallum I."/>
        </authorList>
    </citation>
    <scope>NUCLEOTIDE SEQUENCE [LARGE SCALE GENOMIC DNA]</scope>
    <source>
        <strain evidence="12">Tucson 14024-0371.13</strain>
    </source>
</reference>
<evidence type="ECO:0000256" key="8">
    <source>
        <dbReference type="ARBA" id="ARBA00023180"/>
    </source>
</evidence>
<dbReference type="InterPro" id="IPR005331">
    <property type="entry name" value="Sulfotransferase"/>
</dbReference>
<dbReference type="PANTHER" id="PTHR12137:SF54">
    <property type="entry name" value="CARBOHYDRATE SULFOTRANSFERASE"/>
    <property type="match status" value="1"/>
</dbReference>